<evidence type="ECO:0000256" key="11">
    <source>
        <dbReference type="ARBA" id="ARBA00022723"/>
    </source>
</evidence>
<comment type="pathway">
    <text evidence="4">Carbohydrate metabolism; tricarboxylic acid cycle.</text>
</comment>
<dbReference type="SUPFAM" id="SSF81343">
    <property type="entry name" value="Fumarate reductase respiratory complex transmembrane subunits"/>
    <property type="match status" value="1"/>
</dbReference>
<dbReference type="Pfam" id="PF01127">
    <property type="entry name" value="Sdh_cyt"/>
    <property type="match status" value="1"/>
</dbReference>
<accession>A0ABQ1S8N8</accession>
<feature type="transmembrane region" description="Helical" evidence="16">
    <location>
        <begin position="108"/>
        <end position="134"/>
    </location>
</feature>
<evidence type="ECO:0000256" key="16">
    <source>
        <dbReference type="SAM" id="Phobius"/>
    </source>
</evidence>
<evidence type="ECO:0000256" key="6">
    <source>
        <dbReference type="ARBA" id="ARBA00019425"/>
    </source>
</evidence>
<evidence type="ECO:0000256" key="7">
    <source>
        <dbReference type="ARBA" id="ARBA00022448"/>
    </source>
</evidence>
<evidence type="ECO:0000256" key="3">
    <source>
        <dbReference type="ARBA" id="ARBA00004141"/>
    </source>
</evidence>
<dbReference type="InterPro" id="IPR000701">
    <property type="entry name" value="SuccDH_FuR_B_TM-su"/>
</dbReference>
<comment type="cofactor">
    <cofactor evidence="1">
        <name>heme</name>
        <dbReference type="ChEBI" id="CHEBI:30413"/>
    </cofactor>
</comment>
<feature type="transmembrane region" description="Helical" evidence="16">
    <location>
        <begin position="35"/>
        <end position="57"/>
    </location>
</feature>
<evidence type="ECO:0000256" key="8">
    <source>
        <dbReference type="ARBA" id="ARBA00022532"/>
    </source>
</evidence>
<evidence type="ECO:0000256" key="12">
    <source>
        <dbReference type="ARBA" id="ARBA00022982"/>
    </source>
</evidence>
<feature type="transmembrane region" description="Helical" evidence="16">
    <location>
        <begin position="69"/>
        <end position="88"/>
    </location>
</feature>
<evidence type="ECO:0000256" key="4">
    <source>
        <dbReference type="ARBA" id="ARBA00005163"/>
    </source>
</evidence>
<reference evidence="18" key="1">
    <citation type="journal article" date="2019" name="Int. J. Syst. Evol. Microbiol.">
        <title>The Global Catalogue of Microorganisms (GCM) 10K type strain sequencing project: providing services to taxonomists for standard genome sequencing and annotation.</title>
        <authorList>
            <consortium name="The Broad Institute Genomics Platform"/>
            <consortium name="The Broad Institute Genome Sequencing Center for Infectious Disease"/>
            <person name="Wu L."/>
            <person name="Ma J."/>
        </authorList>
    </citation>
    <scope>NUCLEOTIDE SEQUENCE [LARGE SCALE GENOMIC DNA]</scope>
    <source>
        <strain evidence="18">CGMCC 1.15959</strain>
    </source>
</reference>
<keyword evidence="8" id="KW-0816">Tricarboxylic acid cycle</keyword>
<evidence type="ECO:0000256" key="10">
    <source>
        <dbReference type="ARBA" id="ARBA00022692"/>
    </source>
</evidence>
<keyword evidence="14" id="KW-0408">Iron</keyword>
<protein>
    <recommendedName>
        <fullName evidence="6">Succinate dehydrogenase hydrophobic membrane anchor subunit</fullName>
    </recommendedName>
</protein>
<keyword evidence="12" id="KW-0249">Electron transport</keyword>
<evidence type="ECO:0000313" key="17">
    <source>
        <dbReference type="EMBL" id="GGD94457.1"/>
    </source>
</evidence>
<evidence type="ECO:0000256" key="13">
    <source>
        <dbReference type="ARBA" id="ARBA00022989"/>
    </source>
</evidence>
<keyword evidence="13 16" id="KW-1133">Transmembrane helix</keyword>
<evidence type="ECO:0000256" key="14">
    <source>
        <dbReference type="ARBA" id="ARBA00023004"/>
    </source>
</evidence>
<organism evidence="17 18">
    <name type="scientific">Tsuneonella deserti</name>
    <dbReference type="NCBI Taxonomy" id="2035528"/>
    <lineage>
        <taxon>Bacteria</taxon>
        <taxon>Pseudomonadati</taxon>
        <taxon>Pseudomonadota</taxon>
        <taxon>Alphaproteobacteria</taxon>
        <taxon>Sphingomonadales</taxon>
        <taxon>Erythrobacteraceae</taxon>
        <taxon>Tsuneonella</taxon>
    </lineage>
</organism>
<name>A0ABQ1S8N8_9SPHN</name>
<evidence type="ECO:0000256" key="1">
    <source>
        <dbReference type="ARBA" id="ARBA00001971"/>
    </source>
</evidence>
<dbReference type="NCBIfam" id="TIGR02968">
    <property type="entry name" value="succ_dehyd_anc"/>
    <property type="match status" value="1"/>
</dbReference>
<evidence type="ECO:0000256" key="5">
    <source>
        <dbReference type="ARBA" id="ARBA00011558"/>
    </source>
</evidence>
<dbReference type="CDD" id="cd03495">
    <property type="entry name" value="SQR_TypeC_SdhD_like"/>
    <property type="match status" value="1"/>
</dbReference>
<dbReference type="InterPro" id="IPR034804">
    <property type="entry name" value="SQR/QFR_C/D"/>
</dbReference>
<dbReference type="Proteomes" id="UP000619041">
    <property type="component" value="Unassembled WGS sequence"/>
</dbReference>
<evidence type="ECO:0000256" key="9">
    <source>
        <dbReference type="ARBA" id="ARBA00022617"/>
    </source>
</evidence>
<dbReference type="RefSeq" id="WP_188644383.1">
    <property type="nucleotide sequence ID" value="NZ_BMKL01000001.1"/>
</dbReference>
<keyword evidence="10 16" id="KW-0812">Transmembrane</keyword>
<comment type="subcellular location">
    <subcellularLocation>
        <location evidence="3">Membrane</location>
        <topology evidence="3">Multi-pass membrane protein</topology>
    </subcellularLocation>
</comment>
<comment type="function">
    <text evidence="2">Membrane-anchoring subunit of succinate dehydrogenase (SDH).</text>
</comment>
<evidence type="ECO:0000313" key="18">
    <source>
        <dbReference type="Proteomes" id="UP000619041"/>
    </source>
</evidence>
<evidence type="ECO:0000256" key="15">
    <source>
        <dbReference type="ARBA" id="ARBA00023136"/>
    </source>
</evidence>
<comment type="caution">
    <text evidence="17">The sequence shown here is derived from an EMBL/GenBank/DDBJ whole genome shotgun (WGS) entry which is preliminary data.</text>
</comment>
<proteinExistence type="predicted"/>
<gene>
    <name evidence="17" type="ORF">GCM10011515_12850</name>
</gene>
<dbReference type="EMBL" id="BMKL01000001">
    <property type="protein sequence ID" value="GGD94457.1"/>
    <property type="molecule type" value="Genomic_DNA"/>
</dbReference>
<keyword evidence="18" id="KW-1185">Reference proteome</keyword>
<evidence type="ECO:0000256" key="2">
    <source>
        <dbReference type="ARBA" id="ARBA00004050"/>
    </source>
</evidence>
<keyword evidence="7" id="KW-0813">Transport</keyword>
<sequence length="139" mass="14951">MSKDPTIERYVPKGTPIGRVRGLGSARHGAHDWVLMRYTSVASLVLGAFLVFSLAFLDDYSFATMRAWAAQPLVATGLALMVITFFWHSRMGVAEMIGDYVHEDGNKFGAMMALSLAVIAGIAFGLFCIARIAFSGGAA</sequence>
<dbReference type="Gene3D" id="1.20.1300.10">
    <property type="entry name" value="Fumarate reductase/succinate dehydrogenase, transmembrane subunit"/>
    <property type="match status" value="1"/>
</dbReference>
<comment type="subunit">
    <text evidence="5">Part of an enzyme complex containing four subunits: a flavoprotein, an iron-sulfur protein, plus two membrane-anchoring proteins, SdhC and SdhD.</text>
</comment>
<keyword evidence="9" id="KW-0349">Heme</keyword>
<dbReference type="InterPro" id="IPR014312">
    <property type="entry name" value="Succ_DH_anchor"/>
</dbReference>
<keyword evidence="11" id="KW-0479">Metal-binding</keyword>
<keyword evidence="15 16" id="KW-0472">Membrane</keyword>